<dbReference type="Proteomes" id="UP000703269">
    <property type="component" value="Unassembled WGS sequence"/>
</dbReference>
<dbReference type="PANTHER" id="PTHR43976">
    <property type="entry name" value="SHORT CHAIN DEHYDROGENASE"/>
    <property type="match status" value="1"/>
</dbReference>
<reference evidence="4 5" key="1">
    <citation type="submission" date="2021-08" db="EMBL/GenBank/DDBJ databases">
        <title>Draft Genome Sequence of Phanerochaete sordida strain YK-624.</title>
        <authorList>
            <person name="Mori T."/>
            <person name="Dohra H."/>
            <person name="Suzuki T."/>
            <person name="Kawagishi H."/>
            <person name="Hirai H."/>
        </authorList>
    </citation>
    <scope>NUCLEOTIDE SEQUENCE [LARGE SCALE GENOMIC DNA]</scope>
    <source>
        <strain evidence="4 5">YK-624</strain>
    </source>
</reference>
<accession>A0A9P3G1S0</accession>
<dbReference type="PRINTS" id="PR00081">
    <property type="entry name" value="GDHRDH"/>
</dbReference>
<dbReference type="EMBL" id="BPQB01000004">
    <property type="protein sequence ID" value="GJE86678.1"/>
    <property type="molecule type" value="Genomic_DNA"/>
</dbReference>
<dbReference type="Gene3D" id="3.40.50.720">
    <property type="entry name" value="NAD(P)-binding Rossmann-like Domain"/>
    <property type="match status" value="1"/>
</dbReference>
<dbReference type="SUPFAM" id="SSF51735">
    <property type="entry name" value="NAD(P)-binding Rossmann-fold domains"/>
    <property type="match status" value="1"/>
</dbReference>
<keyword evidence="5" id="KW-1185">Reference proteome</keyword>
<dbReference type="InterPro" id="IPR051911">
    <property type="entry name" value="SDR_oxidoreductase"/>
</dbReference>
<sequence length="293" mass="31562">MAAKSLVWFITGSSQGLGKYLTEIALSRGDRVIATARSVDPIKHLESEKCKTLQLDVTDGFDAIQAVVQEAMNVWGKVDVVVNNAGIGSPGITEEAGAAGYLKAFNINLFGAMNVTVAFLPFLRAQKSGTIVLMGSRHAWKSQHAFIGSYSSSKAALHAWGEGLSAEVRPFGIKVLIVQPGATRTSIIATAQKNPLGGHTIDAYDGMRQIGAQRYKNQDGKQPNDPVKAMTAVVDVVRGEGPAAGKDLPLWLVLGKDAEEDLRENIRQRLENLEEFKDITRSIAVESDDAVFI</sequence>
<evidence type="ECO:0000256" key="2">
    <source>
        <dbReference type="ARBA" id="ARBA00023002"/>
    </source>
</evidence>
<dbReference type="InterPro" id="IPR036291">
    <property type="entry name" value="NAD(P)-bd_dom_sf"/>
</dbReference>
<dbReference type="InterPro" id="IPR002347">
    <property type="entry name" value="SDR_fam"/>
</dbReference>
<gene>
    <name evidence="4" type="ORF">PsYK624_027590</name>
</gene>
<proteinExistence type="inferred from homology"/>
<evidence type="ECO:0000256" key="1">
    <source>
        <dbReference type="ARBA" id="ARBA00006484"/>
    </source>
</evidence>
<keyword evidence="2" id="KW-0560">Oxidoreductase</keyword>
<comment type="caution">
    <text evidence="4">The sequence shown here is derived from an EMBL/GenBank/DDBJ whole genome shotgun (WGS) entry which is preliminary data.</text>
</comment>
<dbReference type="AlphaFoldDB" id="A0A9P3G1S0"/>
<dbReference type="Pfam" id="PF00106">
    <property type="entry name" value="adh_short"/>
    <property type="match status" value="1"/>
</dbReference>
<dbReference type="PRINTS" id="PR00080">
    <property type="entry name" value="SDRFAMILY"/>
</dbReference>
<dbReference type="OrthoDB" id="1274115at2759"/>
<evidence type="ECO:0000313" key="5">
    <source>
        <dbReference type="Proteomes" id="UP000703269"/>
    </source>
</evidence>
<protein>
    <submittedName>
        <fullName evidence="4">SDR family oxidoreductase</fullName>
    </submittedName>
</protein>
<organism evidence="4 5">
    <name type="scientific">Phanerochaete sordida</name>
    <dbReference type="NCBI Taxonomy" id="48140"/>
    <lineage>
        <taxon>Eukaryota</taxon>
        <taxon>Fungi</taxon>
        <taxon>Dikarya</taxon>
        <taxon>Basidiomycota</taxon>
        <taxon>Agaricomycotina</taxon>
        <taxon>Agaricomycetes</taxon>
        <taxon>Polyporales</taxon>
        <taxon>Phanerochaetaceae</taxon>
        <taxon>Phanerochaete</taxon>
    </lineage>
</organism>
<evidence type="ECO:0000256" key="3">
    <source>
        <dbReference type="RuleBase" id="RU000363"/>
    </source>
</evidence>
<dbReference type="CDD" id="cd05374">
    <property type="entry name" value="17beta-HSD-like_SDR_c"/>
    <property type="match status" value="1"/>
</dbReference>
<comment type="similarity">
    <text evidence="1 3">Belongs to the short-chain dehydrogenases/reductases (SDR) family.</text>
</comment>
<name>A0A9P3G1S0_9APHY</name>
<dbReference type="PANTHER" id="PTHR43976:SF16">
    <property type="entry name" value="SHORT-CHAIN DEHYDROGENASE_REDUCTASE FAMILY PROTEIN"/>
    <property type="match status" value="1"/>
</dbReference>
<evidence type="ECO:0000313" key="4">
    <source>
        <dbReference type="EMBL" id="GJE86678.1"/>
    </source>
</evidence>
<dbReference type="GO" id="GO:0016491">
    <property type="term" value="F:oxidoreductase activity"/>
    <property type="evidence" value="ECO:0007669"/>
    <property type="project" value="UniProtKB-KW"/>
</dbReference>